<dbReference type="AlphaFoldDB" id="A0A2S5B5U8"/>
<keyword evidence="4" id="KW-1185">Reference proteome</keyword>
<accession>A0A2S5B5U8</accession>
<dbReference type="SUPFAM" id="SSF53067">
    <property type="entry name" value="Actin-like ATPase domain"/>
    <property type="match status" value="2"/>
</dbReference>
<feature type="region of interest" description="Disordered" evidence="2">
    <location>
        <begin position="31"/>
        <end position="59"/>
    </location>
</feature>
<dbReference type="Pfam" id="PF00022">
    <property type="entry name" value="Actin"/>
    <property type="match status" value="1"/>
</dbReference>
<name>A0A2S5B5U8_9BASI</name>
<dbReference type="EMBL" id="PJQD01000057">
    <property type="protein sequence ID" value="POY72149.1"/>
    <property type="molecule type" value="Genomic_DNA"/>
</dbReference>
<dbReference type="Gene3D" id="3.90.640.10">
    <property type="entry name" value="Actin, Chain A, domain 4"/>
    <property type="match status" value="1"/>
</dbReference>
<dbReference type="InterPro" id="IPR004000">
    <property type="entry name" value="Actin"/>
</dbReference>
<protein>
    <submittedName>
        <fullName evidence="3">Uncharacterized protein</fullName>
    </submittedName>
</protein>
<dbReference type="PANTHER" id="PTHR11937">
    <property type="entry name" value="ACTIN"/>
    <property type="match status" value="1"/>
</dbReference>
<evidence type="ECO:0000313" key="3">
    <source>
        <dbReference type="EMBL" id="POY72149.1"/>
    </source>
</evidence>
<evidence type="ECO:0000256" key="1">
    <source>
        <dbReference type="RuleBase" id="RU000487"/>
    </source>
</evidence>
<feature type="compositionally biased region" description="Basic and acidic residues" evidence="2">
    <location>
        <begin position="198"/>
        <end position="209"/>
    </location>
</feature>
<feature type="region of interest" description="Disordered" evidence="2">
    <location>
        <begin position="168"/>
        <end position="233"/>
    </location>
</feature>
<feature type="compositionally biased region" description="Acidic residues" evidence="2">
    <location>
        <begin position="211"/>
        <end position="221"/>
    </location>
</feature>
<evidence type="ECO:0000313" key="4">
    <source>
        <dbReference type="Proteomes" id="UP000237144"/>
    </source>
</evidence>
<feature type="region of interest" description="Disordered" evidence="2">
    <location>
        <begin position="87"/>
        <end position="114"/>
    </location>
</feature>
<dbReference type="InterPro" id="IPR043129">
    <property type="entry name" value="ATPase_NBD"/>
</dbReference>
<gene>
    <name evidence="3" type="ORF">BMF94_4786</name>
</gene>
<comment type="similarity">
    <text evidence="1">Belongs to the actin family.</text>
</comment>
<feature type="compositionally biased region" description="Basic and acidic residues" evidence="2">
    <location>
        <begin position="47"/>
        <end position="58"/>
    </location>
</feature>
<organism evidence="3 4">
    <name type="scientific">Rhodotorula taiwanensis</name>
    <dbReference type="NCBI Taxonomy" id="741276"/>
    <lineage>
        <taxon>Eukaryota</taxon>
        <taxon>Fungi</taxon>
        <taxon>Dikarya</taxon>
        <taxon>Basidiomycota</taxon>
        <taxon>Pucciniomycotina</taxon>
        <taxon>Microbotryomycetes</taxon>
        <taxon>Sporidiobolales</taxon>
        <taxon>Sporidiobolaceae</taxon>
        <taxon>Rhodotorula</taxon>
    </lineage>
</organism>
<feature type="region of interest" description="Disordered" evidence="2">
    <location>
        <begin position="608"/>
        <end position="650"/>
    </location>
</feature>
<dbReference type="CDD" id="cd10206">
    <property type="entry name" value="ASKHA_NBD_Arp8-like"/>
    <property type="match status" value="1"/>
</dbReference>
<feature type="compositionally biased region" description="Low complexity" evidence="2">
    <location>
        <begin position="630"/>
        <end position="649"/>
    </location>
</feature>
<proteinExistence type="inferred from homology"/>
<sequence>MPRAPPPPPPDQHALRFTSFAPVGFLNAKNVASGFGKSDSQSWFSRRLSEKERDEAHSVKRRRLAGIDTDAEQADEAGFAQIAASPAVLTAHPPNGVRQARRRPPPPDTSEPMDALDRTIVIHPGSRWLRIGLASQVAPTSIPNVIARKRRGPRQAHDVNAALVTQSATAPAPAGSAGQVPPSGPSTSNITAARRTTRAAEDAEARGGEETPWDSDDPDADPDGKADADADPLTAKITSIRGDLRARMRIYKLRGQGNGNSQAATYNATVRPEAMGEDFEGDFDWTTGEADTAFRGYATLAEDLEPQALRIPDPKSSGYDLRWPFLRGDFNTAAYSSRQEILGDIAKILTDSLRDELDVLEEDLSEYSVILIIPDLYTLPYVRDMSDLLLRQLGFKQLAVVQEAVCSTFGIGVSSACVVDIGARTTKIACVEEGLVLPDTRMVLDFGGDDITSFLFTLLSRIDFPYREADLANWYDWVVIEDLKERIVVLSEGDITLSLNDFFVRRPGLSTQKYSLRVYDDCILAPYALFAPRVIDFEQKRDESKLESTGGGIDENLDIGQTRETLAMRNSVRHLLSAAPATASAAAGSAISPKEGATPVPADAVPSTLKAEETPSRLSPLPAGAPLPALPTGAVEGSPAPAVGPAPSARSNVPTIDVRYESSKLPLDVGVVESIMAIVSGGAASAAAEDRVKKIATNLLIVGGTGGIHNIGFAVESRVAPALAARMPVLNGVLGYVPCPREIEPEHLAWKGIAALGKLDSANEMWLCRDEWEALGMRALRERAFYWN</sequence>
<comment type="caution">
    <text evidence="3">The sequence shown here is derived from an EMBL/GenBank/DDBJ whole genome shotgun (WGS) entry which is preliminary data.</text>
</comment>
<dbReference type="Proteomes" id="UP000237144">
    <property type="component" value="Unassembled WGS sequence"/>
</dbReference>
<feature type="compositionally biased region" description="Low complexity" evidence="2">
    <location>
        <begin position="168"/>
        <end position="179"/>
    </location>
</feature>
<dbReference type="OrthoDB" id="5572108at2759"/>
<dbReference type="SMART" id="SM00268">
    <property type="entry name" value="ACTIN"/>
    <property type="match status" value="1"/>
</dbReference>
<reference evidence="3 4" key="1">
    <citation type="journal article" date="2018" name="Front. Microbiol.">
        <title>Prospects for Fungal Bioremediation of Acidic Radioactive Waste Sites: Characterization and Genome Sequence of Rhodotorula taiwanensis MD1149.</title>
        <authorList>
            <person name="Tkavc R."/>
            <person name="Matrosova V.Y."/>
            <person name="Grichenko O.E."/>
            <person name="Gostincar C."/>
            <person name="Volpe R.P."/>
            <person name="Klimenkova P."/>
            <person name="Gaidamakova E.K."/>
            <person name="Zhou C.E."/>
            <person name="Stewart B.J."/>
            <person name="Lyman M.G."/>
            <person name="Malfatti S.A."/>
            <person name="Rubinfeld B."/>
            <person name="Courtot M."/>
            <person name="Singh J."/>
            <person name="Dalgard C.L."/>
            <person name="Hamilton T."/>
            <person name="Frey K.G."/>
            <person name="Gunde-Cimerman N."/>
            <person name="Dugan L."/>
            <person name="Daly M.J."/>
        </authorList>
    </citation>
    <scope>NUCLEOTIDE SEQUENCE [LARGE SCALE GENOMIC DNA]</scope>
    <source>
        <strain evidence="3 4">MD1149</strain>
    </source>
</reference>
<dbReference type="Gene3D" id="3.30.420.40">
    <property type="match status" value="3"/>
</dbReference>
<evidence type="ECO:0000256" key="2">
    <source>
        <dbReference type="SAM" id="MobiDB-lite"/>
    </source>
</evidence>
<dbReference type="STRING" id="741276.A0A2S5B5U8"/>